<proteinExistence type="predicted"/>
<evidence type="ECO:0000313" key="2">
    <source>
        <dbReference type="EMBL" id="MCO6047183.1"/>
    </source>
</evidence>
<evidence type="ECO:0008006" key="4">
    <source>
        <dbReference type="Google" id="ProtNLM"/>
    </source>
</evidence>
<evidence type="ECO:0000256" key="1">
    <source>
        <dbReference type="SAM" id="SignalP"/>
    </source>
</evidence>
<feature type="signal peptide" evidence="1">
    <location>
        <begin position="1"/>
        <end position="28"/>
    </location>
</feature>
<dbReference type="AlphaFoldDB" id="A0A9X2FFD2"/>
<keyword evidence="3" id="KW-1185">Reference proteome</keyword>
<dbReference type="EMBL" id="JAMXLR010000090">
    <property type="protein sequence ID" value="MCO6047183.1"/>
    <property type="molecule type" value="Genomic_DNA"/>
</dbReference>
<feature type="chain" id="PRO_5040811072" description="Sulfur globule protein" evidence="1">
    <location>
        <begin position="29"/>
        <end position="94"/>
    </location>
</feature>
<name>A0A9X2FFD2_9BACT</name>
<dbReference type="RefSeq" id="WP_252855343.1">
    <property type="nucleotide sequence ID" value="NZ_JAMXLR010000090.1"/>
</dbReference>
<evidence type="ECO:0000313" key="3">
    <source>
        <dbReference type="Proteomes" id="UP001155241"/>
    </source>
</evidence>
<reference evidence="2" key="1">
    <citation type="submission" date="2022-06" db="EMBL/GenBank/DDBJ databases">
        <title>Aeoliella straminimaris, a novel planctomycete from sediments.</title>
        <authorList>
            <person name="Vitorino I.R."/>
            <person name="Lage O.M."/>
        </authorList>
    </citation>
    <scope>NUCLEOTIDE SEQUENCE</scope>
    <source>
        <strain evidence="2">ICT_H6.2</strain>
    </source>
</reference>
<accession>A0A9X2FFD2</accession>
<protein>
    <recommendedName>
        <fullName evidence="4">Sulfur globule protein</fullName>
    </recommendedName>
</protein>
<dbReference type="Proteomes" id="UP001155241">
    <property type="component" value="Unassembled WGS sequence"/>
</dbReference>
<keyword evidence="1" id="KW-0732">Signal</keyword>
<gene>
    <name evidence="2" type="ORF">NG895_25065</name>
</gene>
<comment type="caution">
    <text evidence="2">The sequence shown here is derived from an EMBL/GenBank/DDBJ whole genome shotgun (WGS) entry which is preliminary data.</text>
</comment>
<sequence>MAKRFLMVMLFVGAIGAASLMTADSAQARHRHCGYGGGYGGGYYGGPVHGRAYYGGGYYAPRRAYYAPRVYSPGWYGPSGLYMNGYRGGIYVRW</sequence>
<organism evidence="2 3">
    <name type="scientific">Aeoliella straminimaris</name>
    <dbReference type="NCBI Taxonomy" id="2954799"/>
    <lineage>
        <taxon>Bacteria</taxon>
        <taxon>Pseudomonadati</taxon>
        <taxon>Planctomycetota</taxon>
        <taxon>Planctomycetia</taxon>
        <taxon>Pirellulales</taxon>
        <taxon>Lacipirellulaceae</taxon>
        <taxon>Aeoliella</taxon>
    </lineage>
</organism>